<dbReference type="RefSeq" id="WP_111322977.1">
    <property type="nucleotide sequence ID" value="NZ_BIFX01000001.1"/>
</dbReference>
<proteinExistence type="predicted"/>
<evidence type="ECO:0000256" key="2">
    <source>
        <dbReference type="ARBA" id="ARBA00022737"/>
    </source>
</evidence>
<keyword evidence="4" id="KW-1185">Reference proteome</keyword>
<dbReference type="AlphaFoldDB" id="A0A326U7M1"/>
<evidence type="ECO:0000256" key="1">
    <source>
        <dbReference type="ARBA" id="ARBA00022614"/>
    </source>
</evidence>
<sequence>MDIAKLLSSAHLSHEPAFLHEAVHHASEAELEALVLALLERGDNEPSYQRLLHFQALACLSALPAHSPLLPRLHATLLTLFPPQHFYETELLGMAGNALVEPVQNLLLQTDTADTSRWQAGLHTLLHIGGEQAMNALHRLLEWLRSREEFTAIVQPLQDEWLEGWKSRRFPPERFARDVLVPIFGTTPRLLLRDLSGSLSGLQYLSHLEQLKIYESPELTSIQALHGHPNLRQVQLVGCPRLRDATIFTTLPRLELLDLARCPGLYDIDVLACLSPHIELNLWFSRSLKGLHRLSGLTELSCDALEDAAELAQLPGLKRLFLDGYSYSDGTHTPRPRNLHVLSTLSGLESLTLRDLTLDTLAVLAPLTRLKELHLYGCQPFTDLSPLTALSELETLSITDSLIEDIRPLAELPRLRKLSLSLNTRIKRLDMLPPVETLDISGCTNLDLQALQPVLRGSSLKELFIGENRGELDYAALPPNIDIRQ</sequence>
<keyword evidence="2" id="KW-0677">Repeat</keyword>
<organism evidence="3 4">
    <name type="scientific">Thermosporothrix hazakensis</name>
    <dbReference type="NCBI Taxonomy" id="644383"/>
    <lineage>
        <taxon>Bacteria</taxon>
        <taxon>Bacillati</taxon>
        <taxon>Chloroflexota</taxon>
        <taxon>Ktedonobacteria</taxon>
        <taxon>Ktedonobacterales</taxon>
        <taxon>Thermosporotrichaceae</taxon>
        <taxon>Thermosporothrix</taxon>
    </lineage>
</organism>
<evidence type="ECO:0000313" key="4">
    <source>
        <dbReference type="Proteomes" id="UP000248806"/>
    </source>
</evidence>
<gene>
    <name evidence="3" type="ORF">EI42_02818</name>
</gene>
<dbReference type="InterPro" id="IPR032675">
    <property type="entry name" value="LRR_dom_sf"/>
</dbReference>
<dbReference type="OrthoDB" id="459696at2"/>
<dbReference type="Proteomes" id="UP000248806">
    <property type="component" value="Unassembled WGS sequence"/>
</dbReference>
<dbReference type="EMBL" id="QKUF01000008">
    <property type="protein sequence ID" value="PZW29522.1"/>
    <property type="molecule type" value="Genomic_DNA"/>
</dbReference>
<keyword evidence="1" id="KW-0433">Leucine-rich repeat</keyword>
<evidence type="ECO:0000313" key="3">
    <source>
        <dbReference type="EMBL" id="PZW29522.1"/>
    </source>
</evidence>
<dbReference type="SUPFAM" id="SSF52058">
    <property type="entry name" value="L domain-like"/>
    <property type="match status" value="1"/>
</dbReference>
<dbReference type="PANTHER" id="PTHR46652">
    <property type="entry name" value="LEUCINE-RICH REPEAT AND IQ DOMAIN-CONTAINING PROTEIN 1-RELATED"/>
    <property type="match status" value="1"/>
</dbReference>
<name>A0A326U7M1_THEHA</name>
<dbReference type="PANTHER" id="PTHR46652:SF3">
    <property type="entry name" value="LEUCINE-RICH REPEAT-CONTAINING PROTEIN 9"/>
    <property type="match status" value="1"/>
</dbReference>
<protein>
    <recommendedName>
        <fullName evidence="5">Leucine rich repeat (LRR) protein</fullName>
    </recommendedName>
</protein>
<evidence type="ECO:0008006" key="5">
    <source>
        <dbReference type="Google" id="ProtNLM"/>
    </source>
</evidence>
<dbReference type="InterPro" id="IPR050836">
    <property type="entry name" value="SDS22/Internalin_LRR"/>
</dbReference>
<reference evidence="3 4" key="1">
    <citation type="submission" date="2018-06" db="EMBL/GenBank/DDBJ databases">
        <title>Genomic Encyclopedia of Archaeal and Bacterial Type Strains, Phase II (KMG-II): from individual species to whole genera.</title>
        <authorList>
            <person name="Goeker M."/>
        </authorList>
    </citation>
    <scope>NUCLEOTIDE SEQUENCE [LARGE SCALE GENOMIC DNA]</scope>
    <source>
        <strain evidence="3 4">ATCC BAA-1881</strain>
    </source>
</reference>
<comment type="caution">
    <text evidence="3">The sequence shown here is derived from an EMBL/GenBank/DDBJ whole genome shotgun (WGS) entry which is preliminary data.</text>
</comment>
<dbReference type="Gene3D" id="3.80.10.10">
    <property type="entry name" value="Ribonuclease Inhibitor"/>
    <property type="match status" value="2"/>
</dbReference>
<accession>A0A326U7M1</accession>